<feature type="transmembrane region" description="Helical" evidence="1">
    <location>
        <begin position="139"/>
        <end position="159"/>
    </location>
</feature>
<feature type="transmembrane region" description="Helical" evidence="1">
    <location>
        <begin position="105"/>
        <end position="127"/>
    </location>
</feature>
<feature type="transmembrane region" description="Helical" evidence="1">
    <location>
        <begin position="37"/>
        <end position="60"/>
    </location>
</feature>
<reference evidence="2 3" key="1">
    <citation type="submission" date="2020-02" db="EMBL/GenBank/DDBJ databases">
        <authorList>
            <person name="Khan S.A."/>
            <person name="Jeon C.O."/>
            <person name="Chun B.H."/>
        </authorList>
    </citation>
    <scope>NUCLEOTIDE SEQUENCE [LARGE SCALE GENOMIC DNA]</scope>
    <source>
        <strain evidence="2 3">H239</strain>
    </source>
</reference>
<dbReference type="NCBIfam" id="NF038065">
    <property type="entry name" value="Pr6Pr"/>
    <property type="match status" value="1"/>
</dbReference>
<comment type="caution">
    <text evidence="2">The sequence shown here is derived from an EMBL/GenBank/DDBJ whole genome shotgun (WGS) entry which is preliminary data.</text>
</comment>
<keyword evidence="1" id="KW-0812">Transmembrane</keyword>
<evidence type="ECO:0000313" key="3">
    <source>
        <dbReference type="Proteomes" id="UP000474802"/>
    </source>
</evidence>
<dbReference type="Proteomes" id="UP000474802">
    <property type="component" value="Unassembled WGS sequence"/>
</dbReference>
<dbReference type="InterPro" id="IPR049713">
    <property type="entry name" value="Pr6Pr-like"/>
</dbReference>
<feature type="transmembrane region" description="Helical" evidence="1">
    <location>
        <begin position="179"/>
        <end position="199"/>
    </location>
</feature>
<protein>
    <recommendedName>
        <fullName evidence="4">Pr6Pr family membrane protein</fullName>
    </recommendedName>
</protein>
<reference evidence="2 3" key="2">
    <citation type="submission" date="2020-03" db="EMBL/GenBank/DDBJ databases">
        <title>Devosia chinhatensis sp. nov., isolated from a hexachlorocyclohexane (HCH) dump site in India.</title>
        <authorList>
            <person name="Kumar M."/>
            <person name="Lal R."/>
        </authorList>
    </citation>
    <scope>NUCLEOTIDE SEQUENCE [LARGE SCALE GENOMIC DNA]</scope>
    <source>
        <strain evidence="2 3">H239</strain>
    </source>
</reference>
<sequence length="212" mass="23644">MLEPALTWAGLLLGLAGLALQFTLSVSDMLANGRDLPGALGVLFAYYTILTNIVLVLIYLSEVTSARWLDLFRAPLVRGAMAANIALVGLYVYFVLRYLSDLHGFWFMADAILHYAAPLLYLVWWVATQRHGVLRWANLPLMLLPTLIYFFYAMARGAWLQEYPYPILNAVELGYGPVAVNALYMTVFLAALSLAVIAADKFLARYSRTIAQ</sequence>
<gene>
    <name evidence="2" type="ORF">G5575_09845</name>
</gene>
<keyword evidence="1" id="KW-1133">Transmembrane helix</keyword>
<dbReference type="AlphaFoldDB" id="A0A6M1SN06"/>
<dbReference type="RefSeq" id="WP_164534162.1">
    <property type="nucleotide sequence ID" value="NZ_JAALFG010000002.1"/>
</dbReference>
<dbReference type="EMBL" id="JAALFG010000002">
    <property type="protein sequence ID" value="NGP17916.1"/>
    <property type="molecule type" value="Genomic_DNA"/>
</dbReference>
<accession>A0A6M1SN06</accession>
<evidence type="ECO:0008006" key="4">
    <source>
        <dbReference type="Google" id="ProtNLM"/>
    </source>
</evidence>
<keyword evidence="1" id="KW-0472">Membrane</keyword>
<evidence type="ECO:0000313" key="2">
    <source>
        <dbReference type="EMBL" id="NGP17916.1"/>
    </source>
</evidence>
<keyword evidence="3" id="KW-1185">Reference proteome</keyword>
<evidence type="ECO:0000256" key="1">
    <source>
        <dbReference type="SAM" id="Phobius"/>
    </source>
</evidence>
<organism evidence="2 3">
    <name type="scientific">Devosia aurantiaca</name>
    <dbReference type="NCBI Taxonomy" id="2714858"/>
    <lineage>
        <taxon>Bacteria</taxon>
        <taxon>Pseudomonadati</taxon>
        <taxon>Pseudomonadota</taxon>
        <taxon>Alphaproteobacteria</taxon>
        <taxon>Hyphomicrobiales</taxon>
        <taxon>Devosiaceae</taxon>
        <taxon>Devosia</taxon>
    </lineage>
</organism>
<name>A0A6M1SN06_9HYPH</name>
<feature type="transmembrane region" description="Helical" evidence="1">
    <location>
        <begin position="81"/>
        <end position="99"/>
    </location>
</feature>
<proteinExistence type="predicted"/>